<organism evidence="1 2">
    <name type="scientific">Leucobacter komagatae</name>
    <dbReference type="NCBI Taxonomy" id="55969"/>
    <lineage>
        <taxon>Bacteria</taxon>
        <taxon>Bacillati</taxon>
        <taxon>Actinomycetota</taxon>
        <taxon>Actinomycetes</taxon>
        <taxon>Micrococcales</taxon>
        <taxon>Microbacteriaceae</taxon>
        <taxon>Leucobacter</taxon>
    </lineage>
</organism>
<keyword evidence="2" id="KW-1185">Reference proteome</keyword>
<dbReference type="Gene3D" id="3.20.10.10">
    <property type="entry name" value="D-amino Acid Aminotransferase, subunit A, domain 2"/>
    <property type="match status" value="1"/>
</dbReference>
<dbReference type="Proteomes" id="UP000319094">
    <property type="component" value="Unassembled WGS sequence"/>
</dbReference>
<dbReference type="InterPro" id="IPR036038">
    <property type="entry name" value="Aminotransferase-like"/>
</dbReference>
<dbReference type="EMBL" id="VFON01000001">
    <property type="protein sequence ID" value="TQL42767.1"/>
    <property type="molecule type" value="Genomic_DNA"/>
</dbReference>
<gene>
    <name evidence="1" type="ORF">FB468_0775</name>
</gene>
<accession>A0A542Y3W1</accession>
<evidence type="ECO:0000313" key="2">
    <source>
        <dbReference type="Proteomes" id="UP000319094"/>
    </source>
</evidence>
<dbReference type="AlphaFoldDB" id="A0A542Y3W1"/>
<evidence type="ECO:0008006" key="3">
    <source>
        <dbReference type="Google" id="ProtNLM"/>
    </source>
</evidence>
<dbReference type="OrthoDB" id="4570776at2"/>
<proteinExistence type="predicted"/>
<dbReference type="RefSeq" id="WP_141886173.1">
    <property type="nucleotide sequence ID" value="NZ_BAAAUY010000009.1"/>
</dbReference>
<dbReference type="GO" id="GO:0003824">
    <property type="term" value="F:catalytic activity"/>
    <property type="evidence" value="ECO:0007669"/>
    <property type="project" value="InterPro"/>
</dbReference>
<name>A0A542Y3W1_9MICO</name>
<evidence type="ECO:0000313" key="1">
    <source>
        <dbReference type="EMBL" id="TQL42767.1"/>
    </source>
</evidence>
<reference evidence="1 2" key="1">
    <citation type="submission" date="2019-06" db="EMBL/GenBank/DDBJ databases">
        <title>Sequencing the genomes of 1000 actinobacteria strains.</title>
        <authorList>
            <person name="Klenk H.-P."/>
        </authorList>
    </citation>
    <scope>NUCLEOTIDE SEQUENCE [LARGE SCALE GENOMIC DNA]</scope>
    <source>
        <strain evidence="1 2">DSM 8803</strain>
    </source>
</reference>
<dbReference type="SUPFAM" id="SSF56752">
    <property type="entry name" value="D-aminoacid aminotransferase-like PLP-dependent enzymes"/>
    <property type="match status" value="1"/>
</dbReference>
<sequence>MDTSADAPRLVAADSFRVRVSGGRAEVRGLALHLERFRWAVADAARRDGLRHDGGPFDSTWPCTAGPSLDVFLDEARAEIAAYGEGFPRLECWLAADGTLSFGLSLRPLPKLLDTLALGTEVSDPATAARRKGPNISRYAALNAQHGCEALLVDPGGRVREGATTSLILWPTDDAHPGTGFVVAHTERVASVTERLLRREVLREPTAPLDTTYDVPRWSLGESHITVDALRNHEVWAVNALHGIRPVSHLDDIPLPGANPERLEHFRAALDSSREPLLG</sequence>
<comment type="caution">
    <text evidence="1">The sequence shown here is derived from an EMBL/GenBank/DDBJ whole genome shotgun (WGS) entry which is preliminary data.</text>
</comment>
<dbReference type="InterPro" id="IPR043132">
    <property type="entry name" value="BCAT-like_C"/>
</dbReference>
<protein>
    <recommendedName>
        <fullName evidence="3">Branched-subunit amino acid aminotransferase/4-amino-4-deoxychorismate lyase</fullName>
    </recommendedName>
</protein>